<evidence type="ECO:0000313" key="1">
    <source>
        <dbReference type="EMBL" id="KAK9744044.1"/>
    </source>
</evidence>
<comment type="caution">
    <text evidence="1">The sequence shown here is derived from an EMBL/GenBank/DDBJ whole genome shotgun (WGS) entry which is preliminary data.</text>
</comment>
<proteinExistence type="predicted"/>
<organism evidence="1 2">
    <name type="scientific">Popillia japonica</name>
    <name type="common">Japanese beetle</name>
    <dbReference type="NCBI Taxonomy" id="7064"/>
    <lineage>
        <taxon>Eukaryota</taxon>
        <taxon>Metazoa</taxon>
        <taxon>Ecdysozoa</taxon>
        <taxon>Arthropoda</taxon>
        <taxon>Hexapoda</taxon>
        <taxon>Insecta</taxon>
        <taxon>Pterygota</taxon>
        <taxon>Neoptera</taxon>
        <taxon>Endopterygota</taxon>
        <taxon>Coleoptera</taxon>
        <taxon>Polyphaga</taxon>
        <taxon>Scarabaeiformia</taxon>
        <taxon>Scarabaeidae</taxon>
        <taxon>Rutelinae</taxon>
        <taxon>Popillia</taxon>
    </lineage>
</organism>
<dbReference type="EMBL" id="JASPKY010000063">
    <property type="protein sequence ID" value="KAK9744044.1"/>
    <property type="molecule type" value="Genomic_DNA"/>
</dbReference>
<evidence type="ECO:0000313" key="2">
    <source>
        <dbReference type="Proteomes" id="UP001458880"/>
    </source>
</evidence>
<dbReference type="Proteomes" id="UP001458880">
    <property type="component" value="Unassembled WGS sequence"/>
</dbReference>
<name>A0AAW1M5K0_POPJA</name>
<dbReference type="AlphaFoldDB" id="A0AAW1M5K0"/>
<protein>
    <submittedName>
        <fullName evidence="1">Uncharacterized protein</fullName>
    </submittedName>
</protein>
<accession>A0AAW1M5K0</accession>
<keyword evidence="2" id="KW-1185">Reference proteome</keyword>
<sequence>MKTHTSTHLNVNVKVVRRKSSITVEWNKLSTIFGEVYRIEGILETEISHHSVVFTSRPQCVHRGDLSSLLSDILVRKMIFVR</sequence>
<reference evidence="1 2" key="1">
    <citation type="journal article" date="2024" name="BMC Genomics">
        <title>De novo assembly and annotation of Popillia japonica's genome with initial clues to its potential as an invasive pest.</title>
        <authorList>
            <person name="Cucini C."/>
            <person name="Boschi S."/>
            <person name="Funari R."/>
            <person name="Cardaioli E."/>
            <person name="Iannotti N."/>
            <person name="Marturano G."/>
            <person name="Paoli F."/>
            <person name="Bruttini M."/>
            <person name="Carapelli A."/>
            <person name="Frati F."/>
            <person name="Nardi F."/>
        </authorList>
    </citation>
    <scope>NUCLEOTIDE SEQUENCE [LARGE SCALE GENOMIC DNA]</scope>
    <source>
        <strain evidence="1">DMR45628</strain>
    </source>
</reference>
<gene>
    <name evidence="1" type="ORF">QE152_g8143</name>
</gene>